<dbReference type="AlphaFoldDB" id="A0A6B3STM9"/>
<evidence type="ECO:0000313" key="2">
    <source>
        <dbReference type="EMBL" id="NEX60989.1"/>
    </source>
</evidence>
<dbReference type="InterPro" id="IPR036374">
    <property type="entry name" value="OxRdtase_Mopterin-bd_sf"/>
</dbReference>
<organism evidence="2 3">
    <name type="scientific">Noviherbaspirillum galbum</name>
    <dbReference type="NCBI Taxonomy" id="2709383"/>
    <lineage>
        <taxon>Bacteria</taxon>
        <taxon>Pseudomonadati</taxon>
        <taxon>Pseudomonadota</taxon>
        <taxon>Betaproteobacteria</taxon>
        <taxon>Burkholderiales</taxon>
        <taxon>Oxalobacteraceae</taxon>
        <taxon>Noviherbaspirillum</taxon>
    </lineage>
</organism>
<dbReference type="PANTHER" id="PTHR43032:SF2">
    <property type="entry name" value="BLL0505 PROTEIN"/>
    <property type="match status" value="1"/>
</dbReference>
<dbReference type="InterPro" id="IPR000572">
    <property type="entry name" value="OxRdtase_Mopterin-bd_dom"/>
</dbReference>
<dbReference type="Proteomes" id="UP000482155">
    <property type="component" value="Unassembled WGS sequence"/>
</dbReference>
<sequence length="258" mass="28863">MNPNMTDRRRFLRRAFGAAATLLVGGCDRLNETSWFPKVLGTGEVLSRQVHKALLPRKSMAQEFTEADLSPHFRSNGTANPDNEVYQALAAKNFSEWSLQVDGLVERPRRFSLAQLRALPGRTQITRHDCVEGWSAIGKWSGVPLAEILAAVRPAATAKYVVFHCADPMESDGSSPYYESIDMDDAYHPQTILAYDLNDSPLPVANGAPLRLRVERQLGYKQAKYLMRMELADSLENIYGGKGGYWEDSNGYQWYAGI</sequence>
<dbReference type="PROSITE" id="PS51318">
    <property type="entry name" value="TAT"/>
    <property type="match status" value="1"/>
</dbReference>
<evidence type="ECO:0000259" key="1">
    <source>
        <dbReference type="Pfam" id="PF00174"/>
    </source>
</evidence>
<dbReference type="PANTHER" id="PTHR43032">
    <property type="entry name" value="PROTEIN-METHIONINE-SULFOXIDE REDUCTASE"/>
    <property type="match status" value="1"/>
</dbReference>
<evidence type="ECO:0000313" key="3">
    <source>
        <dbReference type="Proteomes" id="UP000482155"/>
    </source>
</evidence>
<keyword evidence="3" id="KW-1185">Reference proteome</keyword>
<feature type="domain" description="Oxidoreductase molybdopterin-binding" evidence="1">
    <location>
        <begin position="93"/>
        <end position="234"/>
    </location>
</feature>
<dbReference type="Pfam" id="PF00174">
    <property type="entry name" value="Oxidored_molyb"/>
    <property type="match status" value="1"/>
</dbReference>
<dbReference type="Gene3D" id="3.90.420.10">
    <property type="entry name" value="Oxidoreductase, molybdopterin-binding domain"/>
    <property type="match status" value="1"/>
</dbReference>
<reference evidence="2 3" key="1">
    <citation type="submission" date="2020-02" db="EMBL/GenBank/DDBJ databases">
        <authorList>
            <person name="Kim M.K."/>
        </authorList>
    </citation>
    <scope>NUCLEOTIDE SEQUENCE [LARGE SCALE GENOMIC DNA]</scope>
    <source>
        <strain evidence="2 3">17J57-3</strain>
    </source>
</reference>
<comment type="caution">
    <text evidence="2">The sequence shown here is derived from an EMBL/GenBank/DDBJ whole genome shotgun (WGS) entry which is preliminary data.</text>
</comment>
<gene>
    <name evidence="2" type="ORF">G3574_07865</name>
</gene>
<dbReference type="SUPFAM" id="SSF56524">
    <property type="entry name" value="Oxidoreductase molybdopterin-binding domain"/>
    <property type="match status" value="1"/>
</dbReference>
<name>A0A6B3STM9_9BURK</name>
<proteinExistence type="predicted"/>
<protein>
    <submittedName>
        <fullName evidence="2">Molybdopterin-dependent oxidoreductase</fullName>
    </submittedName>
</protein>
<dbReference type="EMBL" id="JAAIVB010000025">
    <property type="protein sequence ID" value="NEX60989.1"/>
    <property type="molecule type" value="Genomic_DNA"/>
</dbReference>
<accession>A0A6B3STM9</accession>
<dbReference type="InterPro" id="IPR006311">
    <property type="entry name" value="TAT_signal"/>
</dbReference>
<dbReference type="CDD" id="cd02108">
    <property type="entry name" value="bact_SO_family_Moco"/>
    <property type="match status" value="1"/>
</dbReference>